<dbReference type="Pfam" id="PF01607">
    <property type="entry name" value="CBM_14"/>
    <property type="match status" value="1"/>
</dbReference>
<dbReference type="PROSITE" id="PS50940">
    <property type="entry name" value="CHIT_BIND_II"/>
    <property type="match status" value="1"/>
</dbReference>
<evidence type="ECO:0000256" key="1">
    <source>
        <dbReference type="SAM" id="MobiDB-lite"/>
    </source>
</evidence>
<keyword evidence="4" id="KW-1185">Reference proteome</keyword>
<evidence type="ECO:0000313" key="3">
    <source>
        <dbReference type="EMBL" id="GAU88807.1"/>
    </source>
</evidence>
<sequence>MESFSELTGDASYLTYETGDCAGKPAGYFGDPRTQCRNYVVCQDDGRLDEFRCPEFTRFNNQLLLCDWHWMVDERCNPVELSKGETLVLPLPFDPIIKVADTADSPSKNGLPKNYAMRPPPVPPVYVKPERPTEEITIHVVDLGRVEGRNSGEPRRQAQPHKTPDREGYDQIYDPNNKSPYLPYAEAKYRPLST</sequence>
<protein>
    <recommendedName>
        <fullName evidence="2">Chitin-binding type-2 domain-containing protein</fullName>
    </recommendedName>
</protein>
<dbReference type="SUPFAM" id="SSF57625">
    <property type="entry name" value="Invertebrate chitin-binding proteins"/>
    <property type="match status" value="1"/>
</dbReference>
<dbReference type="GO" id="GO:0005576">
    <property type="term" value="C:extracellular region"/>
    <property type="evidence" value="ECO:0007669"/>
    <property type="project" value="InterPro"/>
</dbReference>
<dbReference type="EMBL" id="BDGG01000001">
    <property type="protein sequence ID" value="GAU88807.1"/>
    <property type="molecule type" value="Genomic_DNA"/>
</dbReference>
<accession>A0A1D1UNF1</accession>
<name>A0A1D1UNF1_RAMVA</name>
<comment type="caution">
    <text evidence="3">The sequence shown here is derived from an EMBL/GenBank/DDBJ whole genome shotgun (WGS) entry which is preliminary data.</text>
</comment>
<feature type="domain" description="Chitin-binding type-2" evidence="2">
    <location>
        <begin position="18"/>
        <end position="78"/>
    </location>
</feature>
<feature type="region of interest" description="Disordered" evidence="1">
    <location>
        <begin position="103"/>
        <end position="123"/>
    </location>
</feature>
<dbReference type="Proteomes" id="UP000186922">
    <property type="component" value="Unassembled WGS sequence"/>
</dbReference>
<organism evidence="3 4">
    <name type="scientific">Ramazzottius varieornatus</name>
    <name type="common">Water bear</name>
    <name type="synonym">Tardigrade</name>
    <dbReference type="NCBI Taxonomy" id="947166"/>
    <lineage>
        <taxon>Eukaryota</taxon>
        <taxon>Metazoa</taxon>
        <taxon>Ecdysozoa</taxon>
        <taxon>Tardigrada</taxon>
        <taxon>Eutardigrada</taxon>
        <taxon>Parachela</taxon>
        <taxon>Hypsibioidea</taxon>
        <taxon>Ramazzottiidae</taxon>
        <taxon>Ramazzottius</taxon>
    </lineage>
</organism>
<dbReference type="Gene3D" id="2.170.140.10">
    <property type="entry name" value="Chitin binding domain"/>
    <property type="match status" value="1"/>
</dbReference>
<feature type="region of interest" description="Disordered" evidence="1">
    <location>
        <begin position="144"/>
        <end position="194"/>
    </location>
</feature>
<dbReference type="InterPro" id="IPR036508">
    <property type="entry name" value="Chitin-bd_dom_sf"/>
</dbReference>
<dbReference type="AlphaFoldDB" id="A0A1D1UNF1"/>
<dbReference type="InterPro" id="IPR002557">
    <property type="entry name" value="Chitin-bd_dom"/>
</dbReference>
<reference evidence="3 4" key="1">
    <citation type="journal article" date="2016" name="Nat. Commun.">
        <title>Extremotolerant tardigrade genome and improved radiotolerance of human cultured cells by tardigrade-unique protein.</title>
        <authorList>
            <person name="Hashimoto T."/>
            <person name="Horikawa D.D."/>
            <person name="Saito Y."/>
            <person name="Kuwahara H."/>
            <person name="Kozuka-Hata H."/>
            <person name="Shin-I T."/>
            <person name="Minakuchi Y."/>
            <person name="Ohishi K."/>
            <person name="Motoyama A."/>
            <person name="Aizu T."/>
            <person name="Enomoto A."/>
            <person name="Kondo K."/>
            <person name="Tanaka S."/>
            <person name="Hara Y."/>
            <person name="Koshikawa S."/>
            <person name="Sagara H."/>
            <person name="Miura T."/>
            <person name="Yokobori S."/>
            <person name="Miyagawa K."/>
            <person name="Suzuki Y."/>
            <person name="Kubo T."/>
            <person name="Oyama M."/>
            <person name="Kohara Y."/>
            <person name="Fujiyama A."/>
            <person name="Arakawa K."/>
            <person name="Katayama T."/>
            <person name="Toyoda A."/>
            <person name="Kunieda T."/>
        </authorList>
    </citation>
    <scope>NUCLEOTIDE SEQUENCE [LARGE SCALE GENOMIC DNA]</scope>
    <source>
        <strain evidence="3 4">YOKOZUNA-1</strain>
    </source>
</reference>
<dbReference type="GO" id="GO:0008061">
    <property type="term" value="F:chitin binding"/>
    <property type="evidence" value="ECO:0007669"/>
    <property type="project" value="InterPro"/>
</dbReference>
<evidence type="ECO:0000313" key="4">
    <source>
        <dbReference type="Proteomes" id="UP000186922"/>
    </source>
</evidence>
<evidence type="ECO:0000259" key="2">
    <source>
        <dbReference type="PROSITE" id="PS50940"/>
    </source>
</evidence>
<feature type="compositionally biased region" description="Basic and acidic residues" evidence="1">
    <location>
        <begin position="144"/>
        <end position="169"/>
    </location>
</feature>
<proteinExistence type="predicted"/>
<dbReference type="OrthoDB" id="8197172at2759"/>
<dbReference type="SMART" id="SM00494">
    <property type="entry name" value="ChtBD2"/>
    <property type="match status" value="1"/>
</dbReference>
<gene>
    <name evidence="3" type="primary">RvY_01440-1</name>
    <name evidence="3" type="synonym">RvY_01440.1</name>
    <name evidence="3" type="ORF">RvY_01440</name>
</gene>